<dbReference type="InterPro" id="IPR017969">
    <property type="entry name" value="Heavy-metal-associated_CS"/>
</dbReference>
<accession>A0ABW7A5L3</accession>
<keyword evidence="1" id="KW-0479">Metal-binding</keyword>
<dbReference type="NCBIfam" id="TIGR00003">
    <property type="entry name" value="copper ion binding protein"/>
    <property type="match status" value="1"/>
</dbReference>
<dbReference type="PROSITE" id="PS01047">
    <property type="entry name" value="HMA_1"/>
    <property type="match status" value="1"/>
</dbReference>
<feature type="domain" description="HMA" evidence="3">
    <location>
        <begin position="2"/>
        <end position="67"/>
    </location>
</feature>
<dbReference type="SUPFAM" id="SSF55008">
    <property type="entry name" value="HMA, heavy metal-associated domain"/>
    <property type="match status" value="1"/>
</dbReference>
<dbReference type="InterPro" id="IPR036163">
    <property type="entry name" value="HMA_dom_sf"/>
</dbReference>
<evidence type="ECO:0000313" key="5">
    <source>
        <dbReference type="Proteomes" id="UP001603978"/>
    </source>
</evidence>
<dbReference type="RefSeq" id="WP_393162542.1">
    <property type="nucleotide sequence ID" value="NZ_JBICRM010000003.1"/>
</dbReference>
<dbReference type="PRINTS" id="PR00944">
    <property type="entry name" value="CUEXPORT"/>
</dbReference>
<dbReference type="Pfam" id="PF00403">
    <property type="entry name" value="HMA"/>
    <property type="match status" value="1"/>
</dbReference>
<proteinExistence type="predicted"/>
<gene>
    <name evidence="4" type="ORF">ACFLIM_05430</name>
</gene>
<dbReference type="Proteomes" id="UP001603978">
    <property type="component" value="Unassembled WGS sequence"/>
</dbReference>
<evidence type="ECO:0000256" key="1">
    <source>
        <dbReference type="ARBA" id="ARBA00022723"/>
    </source>
</evidence>
<reference evidence="4 5" key="1">
    <citation type="submission" date="2024-10" db="EMBL/GenBank/DDBJ databases">
        <authorList>
            <person name="Topkara A.R."/>
            <person name="Saygin H."/>
        </authorList>
    </citation>
    <scope>NUCLEOTIDE SEQUENCE [LARGE SCALE GENOMIC DNA]</scope>
    <source>
        <strain evidence="4 5">M3C6</strain>
    </source>
</reference>
<name>A0ABW7A5L3_9ACTN</name>
<dbReference type="PROSITE" id="PS50846">
    <property type="entry name" value="HMA_2"/>
    <property type="match status" value="1"/>
</dbReference>
<sequence>MSSATYSVSGMTCGHCVGSVKSEVGKIAGVTAVDVDLATGKVTVTGNEPVEEALVRDAVEEAGYELVTA</sequence>
<keyword evidence="5" id="KW-1185">Reference proteome</keyword>
<dbReference type="InterPro" id="IPR000428">
    <property type="entry name" value="Cu-bd"/>
</dbReference>
<dbReference type="InterPro" id="IPR006122">
    <property type="entry name" value="HMA_Cu_ion-bd"/>
</dbReference>
<evidence type="ECO:0000259" key="3">
    <source>
        <dbReference type="PROSITE" id="PS50846"/>
    </source>
</evidence>
<evidence type="ECO:0000313" key="4">
    <source>
        <dbReference type="EMBL" id="MFG1702616.1"/>
    </source>
</evidence>
<comment type="caution">
    <text evidence="4">The sequence shown here is derived from an EMBL/GenBank/DDBJ whole genome shotgun (WGS) entry which is preliminary data.</text>
</comment>
<protein>
    <submittedName>
        <fullName evidence="4">Heavy-metal-associated domain-containing protein</fullName>
    </submittedName>
</protein>
<keyword evidence="2" id="KW-0186">Copper</keyword>
<evidence type="ECO:0000256" key="2">
    <source>
        <dbReference type="ARBA" id="ARBA00023008"/>
    </source>
</evidence>
<dbReference type="InterPro" id="IPR006121">
    <property type="entry name" value="HMA_dom"/>
</dbReference>
<organism evidence="4 5">
    <name type="scientific">Nonomuraea marmarensis</name>
    <dbReference type="NCBI Taxonomy" id="3351344"/>
    <lineage>
        <taxon>Bacteria</taxon>
        <taxon>Bacillati</taxon>
        <taxon>Actinomycetota</taxon>
        <taxon>Actinomycetes</taxon>
        <taxon>Streptosporangiales</taxon>
        <taxon>Streptosporangiaceae</taxon>
        <taxon>Nonomuraea</taxon>
    </lineage>
</organism>
<dbReference type="Gene3D" id="3.30.70.100">
    <property type="match status" value="1"/>
</dbReference>
<dbReference type="EMBL" id="JBICRM010000003">
    <property type="protein sequence ID" value="MFG1702616.1"/>
    <property type="molecule type" value="Genomic_DNA"/>
</dbReference>
<dbReference type="CDD" id="cd00371">
    <property type="entry name" value="HMA"/>
    <property type="match status" value="1"/>
</dbReference>